<protein>
    <recommendedName>
        <fullName evidence="3">Nucleotidyltransferase domain protein</fullName>
    </recommendedName>
</protein>
<comment type="caution">
    <text evidence="1">The sequence shown here is derived from an EMBL/GenBank/DDBJ whole genome shotgun (WGS) entry which is preliminary data.</text>
</comment>
<dbReference type="Gene3D" id="3.30.460.10">
    <property type="entry name" value="Beta Polymerase, domain 2"/>
    <property type="match status" value="1"/>
</dbReference>
<dbReference type="AlphaFoldDB" id="A0A0P8A5T8"/>
<reference evidence="1 2" key="1">
    <citation type="submission" date="2015-09" db="EMBL/GenBank/DDBJ databases">
        <title>A metagenomics-based metabolic model of nitrate-dependent anaerobic oxidation of methane by Methanoperedens-like archaea.</title>
        <authorList>
            <person name="Arshad A."/>
            <person name="Speth D.R."/>
            <person name="De Graaf R.M."/>
            <person name="Op Den Camp H.J."/>
            <person name="Jetten M.S."/>
            <person name="Welte C.U."/>
        </authorList>
    </citation>
    <scope>NUCLEOTIDE SEQUENCE [LARGE SCALE GENOMIC DNA]</scope>
</reference>
<sequence length="163" mass="18698">MNKEPYLNERRKQIQLAVEKFVSLIRDVNGVIEVALFGSAASDKAVPGDFDLMVFIENTDCISQVSKSIRKTSHIFHAHDVFVFDKNRNYLGRICQRGTCPTSSVECYVRDCGKIQYLKQIDGFVFKEKEAFIGKPVIVWLNPGQNESISQQWFNELVKMQKT</sequence>
<dbReference type="EMBL" id="LKCM01000139">
    <property type="protein sequence ID" value="KPQ43507.1"/>
    <property type="molecule type" value="Genomic_DNA"/>
</dbReference>
<name>A0A0P8A5T8_9EURY</name>
<dbReference type="CDD" id="cd05403">
    <property type="entry name" value="NT_KNTase_like"/>
    <property type="match status" value="1"/>
</dbReference>
<evidence type="ECO:0000313" key="1">
    <source>
        <dbReference type="EMBL" id="KPQ43507.1"/>
    </source>
</evidence>
<evidence type="ECO:0000313" key="2">
    <source>
        <dbReference type="Proteomes" id="UP000050360"/>
    </source>
</evidence>
<accession>A0A0P8A5T8</accession>
<gene>
    <name evidence="1" type="ORF">MPEBLZ_01889</name>
</gene>
<evidence type="ECO:0008006" key="3">
    <source>
        <dbReference type="Google" id="ProtNLM"/>
    </source>
</evidence>
<dbReference type="SUPFAM" id="SSF81301">
    <property type="entry name" value="Nucleotidyltransferase"/>
    <property type="match status" value="1"/>
</dbReference>
<dbReference type="InterPro" id="IPR043519">
    <property type="entry name" value="NT_sf"/>
</dbReference>
<proteinExistence type="predicted"/>
<organism evidence="1 2">
    <name type="scientific">Candidatus Methanoperedens nitratireducens</name>
    <dbReference type="NCBI Taxonomy" id="1392998"/>
    <lineage>
        <taxon>Archaea</taxon>
        <taxon>Methanobacteriati</taxon>
        <taxon>Methanobacteriota</taxon>
        <taxon>Stenosarchaea group</taxon>
        <taxon>Methanomicrobia</taxon>
        <taxon>Methanosarcinales</taxon>
        <taxon>ANME-2 cluster</taxon>
        <taxon>Candidatus Methanoperedentaceae</taxon>
        <taxon>Candidatus Methanoperedens</taxon>
    </lineage>
</organism>
<dbReference type="Pfam" id="PF22014">
    <property type="entry name" value="DUF6932"/>
    <property type="match status" value="1"/>
</dbReference>
<dbReference type="InterPro" id="IPR053860">
    <property type="entry name" value="DUF6932"/>
</dbReference>
<dbReference type="Proteomes" id="UP000050360">
    <property type="component" value="Unassembled WGS sequence"/>
</dbReference>